<organism evidence="1 2">
    <name type="scientific">Candidatus Liberibacter solanacearum</name>
    <dbReference type="NCBI Taxonomy" id="556287"/>
    <lineage>
        <taxon>Bacteria</taxon>
        <taxon>Pseudomonadati</taxon>
        <taxon>Pseudomonadota</taxon>
        <taxon>Alphaproteobacteria</taxon>
        <taxon>Hyphomicrobiales</taxon>
        <taxon>Rhizobiaceae</taxon>
        <taxon>Liberibacter</taxon>
    </lineage>
</organism>
<evidence type="ECO:0000313" key="1">
    <source>
        <dbReference type="EMBL" id="RPD37164.1"/>
    </source>
</evidence>
<evidence type="ECO:0000313" key="2">
    <source>
        <dbReference type="Proteomes" id="UP000236895"/>
    </source>
</evidence>
<accession>A0A3R7Q3Q2</accession>
<dbReference type="EMBL" id="PKRU02000023">
    <property type="protein sequence ID" value="RPD37164.1"/>
    <property type="molecule type" value="Genomic_DNA"/>
</dbReference>
<gene>
    <name evidence="1" type="ORF">C0030_003900</name>
</gene>
<name>A0A3R7Q3Q2_9HYPH</name>
<dbReference type="RefSeq" id="WP_103847595.1">
    <property type="nucleotide sequence ID" value="NZ_PKRU02000023.1"/>
</dbReference>
<protein>
    <submittedName>
        <fullName evidence="1">Uncharacterized protein</fullName>
    </submittedName>
</protein>
<dbReference type="AlphaFoldDB" id="A0A3R7Q3Q2"/>
<sequence>MSYLMKNRYYNQKNIGTEQSSFFSREQHNFLHFPVGTEQLEDNISCVLRNFWPTSNGPSIRGGCRRICTLNHRSNIISAFSYCSSSQQRIFLANHREIYDVTNASLMQPATRCLSGMQSGDWSTFHYTTPEKTFLIALNGQDERQIYDGNDWKSDDPPIVCEDHSDINPIYFSYGWLFKNRQWYIAADSMDAWYLPVRSLGGVAKVFPLGGVMQAGGSLFAGFSWSTESGDGLSTLCVFLSTLGEVAVYGGDNPDSIDSFALKAIYHIGRPLGKKAIIFVKNDVWIATTNGLISMKNILLQGEGANLPLSSAIQEEWNQAIMEVPTGWSLTLWEKRNMLLVSWSQNSLLSSKTLVMNVDNNNYWASLHNWFTQSYVIANDNLFFGDYEGIFWQEDISGSDDNRPFQAIYLSPFRESYSYLGVKRKACQAHISLQAYQRPYLKLFSRADYDKSYPDFFKETVNANPIINSGLWDNSIWDESQWTDNFFIRKKKLFNFSQNVVAYGNFLAVGCVIVSSGKFINDIQINNSKLLVE</sequence>
<comment type="caution">
    <text evidence="1">The sequence shown here is derived from an EMBL/GenBank/DDBJ whole genome shotgun (WGS) entry which is preliminary data.</text>
</comment>
<reference evidence="1 2" key="1">
    <citation type="submission" date="2018-11" db="EMBL/GenBank/DDBJ databases">
        <title>Genome Analysis of Haplotype D of Candidatus Liberibacter Solanacearum.</title>
        <authorList>
            <person name="Katsir L."/>
            <person name="Ruan Z."/>
            <person name="Santos Garcia D."/>
            <person name="Piasezky A."/>
            <person name="Jiang J."/>
            <person name="Sela N."/>
            <person name="Freilich S."/>
            <person name="Bahar O."/>
        </authorList>
    </citation>
    <scope>NUCLEOTIDE SEQUENCE [LARGE SCALE GENOMIC DNA]</scope>
    <source>
        <strain evidence="2">haplotype D1</strain>
    </source>
</reference>
<proteinExistence type="predicted"/>
<dbReference type="Proteomes" id="UP000236895">
    <property type="component" value="Unassembled WGS sequence"/>
</dbReference>